<evidence type="ECO:0000313" key="2">
    <source>
        <dbReference type="Proteomes" id="UP001432027"/>
    </source>
</evidence>
<comment type="caution">
    <text evidence="1">The sequence shown here is derived from an EMBL/GenBank/DDBJ whole genome shotgun (WGS) entry which is preliminary data.</text>
</comment>
<dbReference type="CDD" id="cd07040">
    <property type="entry name" value="HP"/>
    <property type="match status" value="1"/>
</dbReference>
<dbReference type="InterPro" id="IPR013078">
    <property type="entry name" value="His_Pase_superF_clade-1"/>
</dbReference>
<protein>
    <submittedName>
        <fullName evidence="1">Uncharacterized protein</fullName>
    </submittedName>
</protein>
<gene>
    <name evidence="1" type="ORF">PENTCL1PPCAC_12189</name>
</gene>
<dbReference type="SUPFAM" id="SSF53254">
    <property type="entry name" value="Phosphoglycerate mutase-like"/>
    <property type="match status" value="1"/>
</dbReference>
<dbReference type="EMBL" id="BTSX01000003">
    <property type="protein sequence ID" value="GMS90014.1"/>
    <property type="molecule type" value="Genomic_DNA"/>
</dbReference>
<dbReference type="Pfam" id="PF00300">
    <property type="entry name" value="His_Phos_1"/>
    <property type="match status" value="1"/>
</dbReference>
<evidence type="ECO:0000313" key="1">
    <source>
        <dbReference type="EMBL" id="GMS90014.1"/>
    </source>
</evidence>
<dbReference type="AlphaFoldDB" id="A0AAV5T8I2"/>
<organism evidence="1 2">
    <name type="scientific">Pristionchus entomophagus</name>
    <dbReference type="NCBI Taxonomy" id="358040"/>
    <lineage>
        <taxon>Eukaryota</taxon>
        <taxon>Metazoa</taxon>
        <taxon>Ecdysozoa</taxon>
        <taxon>Nematoda</taxon>
        <taxon>Chromadorea</taxon>
        <taxon>Rhabditida</taxon>
        <taxon>Rhabditina</taxon>
        <taxon>Diplogasteromorpha</taxon>
        <taxon>Diplogasteroidea</taxon>
        <taxon>Neodiplogasteridae</taxon>
        <taxon>Pristionchus</taxon>
    </lineage>
</organism>
<name>A0AAV5T8I2_9BILA</name>
<dbReference type="Proteomes" id="UP001432027">
    <property type="component" value="Unassembled WGS sequence"/>
</dbReference>
<accession>A0AAV5T8I2</accession>
<reference evidence="1" key="1">
    <citation type="submission" date="2023-10" db="EMBL/GenBank/DDBJ databases">
        <title>Genome assembly of Pristionchus species.</title>
        <authorList>
            <person name="Yoshida K."/>
            <person name="Sommer R.J."/>
        </authorList>
    </citation>
    <scope>NUCLEOTIDE SEQUENCE</scope>
    <source>
        <strain evidence="1">RS0144</strain>
    </source>
</reference>
<keyword evidence="2" id="KW-1185">Reference proteome</keyword>
<dbReference type="PANTHER" id="PTHR16469:SF5">
    <property type="entry name" value="PHOSPHOGLYCERATE MUTASE FAMILY PROTEIN"/>
    <property type="match status" value="1"/>
</dbReference>
<sequence>PPSNKYGRNRQPARLNKLLARGQASSMASSMTSSASQITANDPTLLGGVELADETATEKVHSFTVTDRIRAHLSRDLAATRDRKIAALFVSHGECMEEAFPAWLRLAYLGGGSGYRSYDLNMPLTIPKRPHSHYEGDSPLTEHGKVTSELLGHGMRLEKLHPVRIYSSPDLRCVQTATAIARSLRSSSATICIEPALMEWTKLRDKDAKRLYFTPKQYRYLNYPIDFGYAPEASIKEIVERGESPREYHDRLTGFIAGTFKASKDSVVLFVGSAQVVHAARDETWQTPADILSISASTDPCSIHMIEIGKGGEILMNDTPLRHLTPTLFDSLQFAPPPEEKLAPMQRE</sequence>
<feature type="non-terminal residue" evidence="1">
    <location>
        <position position="1"/>
    </location>
</feature>
<dbReference type="GO" id="GO:0016791">
    <property type="term" value="F:phosphatase activity"/>
    <property type="evidence" value="ECO:0007669"/>
    <property type="project" value="UniProtKB-ARBA"/>
</dbReference>
<proteinExistence type="predicted"/>
<dbReference type="PANTHER" id="PTHR16469">
    <property type="entry name" value="UBIQUITIN-ASSOCIATED AND SH3 DOMAIN-CONTAINING BA-RELATED"/>
    <property type="match status" value="1"/>
</dbReference>
<dbReference type="Gene3D" id="3.40.50.1240">
    <property type="entry name" value="Phosphoglycerate mutase-like"/>
    <property type="match status" value="1"/>
</dbReference>
<dbReference type="InterPro" id="IPR051710">
    <property type="entry name" value="Phosphatase_SH3-domain"/>
</dbReference>
<dbReference type="InterPro" id="IPR029033">
    <property type="entry name" value="His_PPase_superfam"/>
</dbReference>